<proteinExistence type="predicted"/>
<sequence length="105" mass="11868">MTKKTHYLPLPSQSLHTTRGVLNIHVFIVECPGSRILTSAAKGRGFVSYCPKDPVWSKNCYMLSSSESNILPIEWCGNLKKCRVSYRFCHQNGDVVPKQPLLTEE</sequence>
<dbReference type="EMBL" id="BGPR01028700">
    <property type="protein sequence ID" value="GBO00021.1"/>
    <property type="molecule type" value="Genomic_DNA"/>
</dbReference>
<accession>A0A4Y2TJ15</accession>
<gene>
    <name evidence="1" type="ORF">AVEN_41085_1</name>
</gene>
<evidence type="ECO:0000313" key="2">
    <source>
        <dbReference type="Proteomes" id="UP000499080"/>
    </source>
</evidence>
<dbReference type="AlphaFoldDB" id="A0A4Y2TJ15"/>
<comment type="caution">
    <text evidence="1">The sequence shown here is derived from an EMBL/GenBank/DDBJ whole genome shotgun (WGS) entry which is preliminary data.</text>
</comment>
<protein>
    <submittedName>
        <fullName evidence="1">Uncharacterized protein</fullName>
    </submittedName>
</protein>
<keyword evidence="2" id="KW-1185">Reference proteome</keyword>
<name>A0A4Y2TJ15_ARAVE</name>
<reference evidence="1 2" key="1">
    <citation type="journal article" date="2019" name="Sci. Rep.">
        <title>Orb-weaving spider Araneus ventricosus genome elucidates the spidroin gene catalogue.</title>
        <authorList>
            <person name="Kono N."/>
            <person name="Nakamura H."/>
            <person name="Ohtoshi R."/>
            <person name="Moran D.A.P."/>
            <person name="Shinohara A."/>
            <person name="Yoshida Y."/>
            <person name="Fujiwara M."/>
            <person name="Mori M."/>
            <person name="Tomita M."/>
            <person name="Arakawa K."/>
        </authorList>
    </citation>
    <scope>NUCLEOTIDE SEQUENCE [LARGE SCALE GENOMIC DNA]</scope>
</reference>
<evidence type="ECO:0000313" key="1">
    <source>
        <dbReference type="EMBL" id="GBO00021.1"/>
    </source>
</evidence>
<organism evidence="1 2">
    <name type="scientific">Araneus ventricosus</name>
    <name type="common">Orbweaver spider</name>
    <name type="synonym">Epeira ventricosa</name>
    <dbReference type="NCBI Taxonomy" id="182803"/>
    <lineage>
        <taxon>Eukaryota</taxon>
        <taxon>Metazoa</taxon>
        <taxon>Ecdysozoa</taxon>
        <taxon>Arthropoda</taxon>
        <taxon>Chelicerata</taxon>
        <taxon>Arachnida</taxon>
        <taxon>Araneae</taxon>
        <taxon>Araneomorphae</taxon>
        <taxon>Entelegynae</taxon>
        <taxon>Araneoidea</taxon>
        <taxon>Araneidae</taxon>
        <taxon>Araneus</taxon>
    </lineage>
</organism>
<dbReference type="Proteomes" id="UP000499080">
    <property type="component" value="Unassembled WGS sequence"/>
</dbReference>